<dbReference type="OrthoDB" id="10253878at2759"/>
<evidence type="ECO:0000256" key="1">
    <source>
        <dbReference type="ARBA" id="ARBA00006658"/>
    </source>
</evidence>
<dbReference type="GO" id="GO:0005829">
    <property type="term" value="C:cytosol"/>
    <property type="evidence" value="ECO:0007669"/>
    <property type="project" value="TreeGrafter"/>
</dbReference>
<dbReference type="PANTHER" id="PTHR21021">
    <property type="entry name" value="GAF/PUTATIVE CYTOSKELETAL PROTEIN"/>
    <property type="match status" value="1"/>
</dbReference>
<organism evidence="2 3">
    <name type="scientific">Russula ochroleuca</name>
    <dbReference type="NCBI Taxonomy" id="152965"/>
    <lineage>
        <taxon>Eukaryota</taxon>
        <taxon>Fungi</taxon>
        <taxon>Dikarya</taxon>
        <taxon>Basidiomycota</taxon>
        <taxon>Agaricomycotina</taxon>
        <taxon>Agaricomycetes</taxon>
        <taxon>Russulales</taxon>
        <taxon>Russulaceae</taxon>
        <taxon>Russula</taxon>
    </lineage>
</organism>
<name>A0A9P5MKI3_9AGAM</name>
<evidence type="ECO:0000313" key="2">
    <source>
        <dbReference type="EMBL" id="KAF8464334.1"/>
    </source>
</evidence>
<keyword evidence="3" id="KW-1185">Reference proteome</keyword>
<sequence>MAAAVAVPEHKLSESPNSRAIEIFDWTVTAETGPISSATHSDALHAALGIPLPEMTFGSNFLQLTHRPSGWTYAFRAEDALKGVKNGPLDAGDGGVKVGYADDWLRSRTGPDSQIPMPQTVTTKPYDWTYTTTYAGSLEDAGSGNAQWVSGEATNALHAIPIAELSRPDPILFYAEIPLFEDELHDNGASHLLVRIRVMPTCIFILSRFTLRVDNVLFRARDTRIYHSFASTPPLVVRETRGWEAPYERLKRALPRRDDLMPLTDPNFICKTLSDMPREASQEAGAGTGWRGLGNVVQIATLQS</sequence>
<dbReference type="PANTHER" id="PTHR21021:SF16">
    <property type="entry name" value="TIP41-LIKE PROTEIN"/>
    <property type="match status" value="1"/>
</dbReference>
<dbReference type="InterPro" id="IPR007303">
    <property type="entry name" value="TIP41-like"/>
</dbReference>
<dbReference type="Proteomes" id="UP000759537">
    <property type="component" value="Unassembled WGS sequence"/>
</dbReference>
<reference evidence="2" key="1">
    <citation type="submission" date="2019-10" db="EMBL/GenBank/DDBJ databases">
        <authorList>
            <consortium name="DOE Joint Genome Institute"/>
            <person name="Kuo A."/>
            <person name="Miyauchi S."/>
            <person name="Kiss E."/>
            <person name="Drula E."/>
            <person name="Kohler A."/>
            <person name="Sanchez-Garcia M."/>
            <person name="Andreopoulos B."/>
            <person name="Barry K.W."/>
            <person name="Bonito G."/>
            <person name="Buee M."/>
            <person name="Carver A."/>
            <person name="Chen C."/>
            <person name="Cichocki N."/>
            <person name="Clum A."/>
            <person name="Culley D."/>
            <person name="Crous P.W."/>
            <person name="Fauchery L."/>
            <person name="Girlanda M."/>
            <person name="Hayes R."/>
            <person name="Keri Z."/>
            <person name="LaButti K."/>
            <person name="Lipzen A."/>
            <person name="Lombard V."/>
            <person name="Magnuson J."/>
            <person name="Maillard F."/>
            <person name="Morin E."/>
            <person name="Murat C."/>
            <person name="Nolan M."/>
            <person name="Ohm R."/>
            <person name="Pangilinan J."/>
            <person name="Pereira M."/>
            <person name="Perotto S."/>
            <person name="Peter M."/>
            <person name="Riley R."/>
            <person name="Sitrit Y."/>
            <person name="Stielow B."/>
            <person name="Szollosi G."/>
            <person name="Zifcakova L."/>
            <person name="Stursova M."/>
            <person name="Spatafora J.W."/>
            <person name="Tedersoo L."/>
            <person name="Vaario L.-M."/>
            <person name="Yamada A."/>
            <person name="Yan M."/>
            <person name="Wang P."/>
            <person name="Xu J."/>
            <person name="Bruns T."/>
            <person name="Baldrian P."/>
            <person name="Vilgalys R."/>
            <person name="Henrissat B."/>
            <person name="Grigoriev I.V."/>
            <person name="Hibbett D."/>
            <person name="Nagy L.G."/>
            <person name="Martin F.M."/>
        </authorList>
    </citation>
    <scope>NUCLEOTIDE SEQUENCE</scope>
    <source>
        <strain evidence="2">Prilba</strain>
    </source>
</reference>
<dbReference type="AlphaFoldDB" id="A0A9P5MKI3"/>
<comment type="caution">
    <text evidence="2">The sequence shown here is derived from an EMBL/GenBank/DDBJ whole genome shotgun (WGS) entry which is preliminary data.</text>
</comment>
<comment type="similarity">
    <text evidence="1">Belongs to the TIP41 family.</text>
</comment>
<protein>
    <submittedName>
        <fullName evidence="2">Type 2A phosphatase activator TIP41</fullName>
    </submittedName>
</protein>
<dbReference type="Pfam" id="PF04176">
    <property type="entry name" value="TIP41"/>
    <property type="match status" value="1"/>
</dbReference>
<proteinExistence type="inferred from homology"/>
<gene>
    <name evidence="2" type="ORF">DFH94DRAFT_396799</name>
</gene>
<dbReference type="EMBL" id="WHVB01000057">
    <property type="protein sequence ID" value="KAF8464334.1"/>
    <property type="molecule type" value="Genomic_DNA"/>
</dbReference>
<accession>A0A9P5MKI3</accession>
<dbReference type="InterPro" id="IPR051330">
    <property type="entry name" value="Phosphatase_reg/MetRdx"/>
</dbReference>
<reference evidence="2" key="2">
    <citation type="journal article" date="2020" name="Nat. Commun.">
        <title>Large-scale genome sequencing of mycorrhizal fungi provides insights into the early evolution of symbiotic traits.</title>
        <authorList>
            <person name="Miyauchi S."/>
            <person name="Kiss E."/>
            <person name="Kuo A."/>
            <person name="Drula E."/>
            <person name="Kohler A."/>
            <person name="Sanchez-Garcia M."/>
            <person name="Morin E."/>
            <person name="Andreopoulos B."/>
            <person name="Barry K.W."/>
            <person name="Bonito G."/>
            <person name="Buee M."/>
            <person name="Carver A."/>
            <person name="Chen C."/>
            <person name="Cichocki N."/>
            <person name="Clum A."/>
            <person name="Culley D."/>
            <person name="Crous P.W."/>
            <person name="Fauchery L."/>
            <person name="Girlanda M."/>
            <person name="Hayes R.D."/>
            <person name="Keri Z."/>
            <person name="LaButti K."/>
            <person name="Lipzen A."/>
            <person name="Lombard V."/>
            <person name="Magnuson J."/>
            <person name="Maillard F."/>
            <person name="Murat C."/>
            <person name="Nolan M."/>
            <person name="Ohm R.A."/>
            <person name="Pangilinan J."/>
            <person name="Pereira M.F."/>
            <person name="Perotto S."/>
            <person name="Peter M."/>
            <person name="Pfister S."/>
            <person name="Riley R."/>
            <person name="Sitrit Y."/>
            <person name="Stielow J.B."/>
            <person name="Szollosi G."/>
            <person name="Zifcakova L."/>
            <person name="Stursova M."/>
            <person name="Spatafora J.W."/>
            <person name="Tedersoo L."/>
            <person name="Vaario L.M."/>
            <person name="Yamada A."/>
            <person name="Yan M."/>
            <person name="Wang P."/>
            <person name="Xu J."/>
            <person name="Bruns T."/>
            <person name="Baldrian P."/>
            <person name="Vilgalys R."/>
            <person name="Dunand C."/>
            <person name="Henrissat B."/>
            <person name="Grigoriev I.V."/>
            <person name="Hibbett D."/>
            <person name="Nagy L.G."/>
            <person name="Martin F.M."/>
        </authorList>
    </citation>
    <scope>NUCLEOTIDE SEQUENCE</scope>
    <source>
        <strain evidence="2">Prilba</strain>
    </source>
</reference>
<dbReference type="GO" id="GO:0031929">
    <property type="term" value="P:TOR signaling"/>
    <property type="evidence" value="ECO:0007669"/>
    <property type="project" value="TreeGrafter"/>
</dbReference>
<evidence type="ECO:0000313" key="3">
    <source>
        <dbReference type="Proteomes" id="UP000759537"/>
    </source>
</evidence>